<organism evidence="2 3">
    <name type="scientific">Limihaloglobus sulfuriphilus</name>
    <dbReference type="NCBI Taxonomy" id="1851148"/>
    <lineage>
        <taxon>Bacteria</taxon>
        <taxon>Pseudomonadati</taxon>
        <taxon>Planctomycetota</taxon>
        <taxon>Phycisphaerae</taxon>
        <taxon>Sedimentisphaerales</taxon>
        <taxon>Sedimentisphaeraceae</taxon>
        <taxon>Limihaloglobus</taxon>
    </lineage>
</organism>
<sequence>MQTGKELIDAMLKGGRYERVGVFDFIWEDTIAGWKQQGLPEQENGSPIHIASHFGWDIDMVGGWLDYMPLKGYDEVVEETQDWHIRRNGAGAAFRYWKGKSSCPEHIDFRMTSRKIWETDYRPHLLKLDPGRINEKLMREHLAAGREGGRWVCFTKAFIFEVLRQSLGDVCMYESLLLDPEWIHDFNRVYTDFYKMHYTYMFENIGKPDGMILCEDMGYTGAAFCSEAVFEELFFPYFAEIIEFLKSHDVHVLLHSCGYVQHLVPRFVELGFEGIHPLEVKAGCDVRKAARDYADKLLFLGGLDKRVYESGDRELIARETKKIITDMKALDARFVYALDHSLSTAVKYQDYLYGLEVYRENCGY</sequence>
<dbReference type="GO" id="GO:0006779">
    <property type="term" value="P:porphyrin-containing compound biosynthetic process"/>
    <property type="evidence" value="ECO:0007669"/>
    <property type="project" value="InterPro"/>
</dbReference>
<dbReference type="RefSeq" id="WP_146684722.1">
    <property type="nucleotide sequence ID" value="NZ_CP019646.1"/>
</dbReference>
<dbReference type="Pfam" id="PF01208">
    <property type="entry name" value="URO-D"/>
    <property type="match status" value="1"/>
</dbReference>
<reference evidence="3" key="1">
    <citation type="submission" date="2017-02" db="EMBL/GenBank/DDBJ databases">
        <title>Comparative genomics and description of representatives of a novel lineage of planctomycetes thriving in anoxic sediments.</title>
        <authorList>
            <person name="Spring S."/>
            <person name="Bunk B."/>
            <person name="Sproer C."/>
        </authorList>
    </citation>
    <scope>NUCLEOTIDE SEQUENCE [LARGE SCALE GENOMIC DNA]</scope>
    <source>
        <strain evidence="3">SM-Chi-D1</strain>
    </source>
</reference>
<dbReference type="KEGG" id="pbas:SMSP2_02930"/>
<keyword evidence="2" id="KW-0808">Transferase</keyword>
<feature type="domain" description="Uroporphyrinogen decarboxylase (URO-D)" evidence="1">
    <location>
        <begin position="180"/>
        <end position="347"/>
    </location>
</feature>
<keyword evidence="3" id="KW-1185">Reference proteome</keyword>
<dbReference type="GO" id="GO:0032259">
    <property type="term" value="P:methylation"/>
    <property type="evidence" value="ECO:0007669"/>
    <property type="project" value="UniProtKB-KW"/>
</dbReference>
<evidence type="ECO:0000313" key="2">
    <source>
        <dbReference type="EMBL" id="AQQ72540.1"/>
    </source>
</evidence>
<accession>A0A1Q2MIN8</accession>
<evidence type="ECO:0000259" key="1">
    <source>
        <dbReference type="Pfam" id="PF01208"/>
    </source>
</evidence>
<gene>
    <name evidence="2" type="ORF">SMSP2_02930</name>
</gene>
<name>A0A1Q2MIN8_9BACT</name>
<dbReference type="STRING" id="1851148.SMSP2_02930"/>
<dbReference type="InterPro" id="IPR000257">
    <property type="entry name" value="Uroporphyrinogen_deCOase"/>
</dbReference>
<dbReference type="SUPFAM" id="SSF51726">
    <property type="entry name" value="UROD/MetE-like"/>
    <property type="match status" value="1"/>
</dbReference>
<dbReference type="Gene3D" id="3.20.20.210">
    <property type="match status" value="1"/>
</dbReference>
<protein>
    <submittedName>
        <fullName evidence="2">Methylcobalamin:coenzyme M methyltransferase</fullName>
    </submittedName>
</protein>
<dbReference type="Proteomes" id="UP000188181">
    <property type="component" value="Chromosome"/>
</dbReference>
<keyword evidence="2" id="KW-0489">Methyltransferase</keyword>
<evidence type="ECO:0000313" key="3">
    <source>
        <dbReference type="Proteomes" id="UP000188181"/>
    </source>
</evidence>
<dbReference type="OrthoDB" id="9778540at2"/>
<dbReference type="InterPro" id="IPR038071">
    <property type="entry name" value="UROD/MetE-like_sf"/>
</dbReference>
<dbReference type="GO" id="GO:0008168">
    <property type="term" value="F:methyltransferase activity"/>
    <property type="evidence" value="ECO:0007669"/>
    <property type="project" value="UniProtKB-KW"/>
</dbReference>
<proteinExistence type="predicted"/>
<dbReference type="AlphaFoldDB" id="A0A1Q2MIN8"/>
<dbReference type="GO" id="GO:0004853">
    <property type="term" value="F:uroporphyrinogen decarboxylase activity"/>
    <property type="evidence" value="ECO:0007669"/>
    <property type="project" value="InterPro"/>
</dbReference>
<dbReference type="EMBL" id="CP019646">
    <property type="protein sequence ID" value="AQQ72540.1"/>
    <property type="molecule type" value="Genomic_DNA"/>
</dbReference>